<dbReference type="SUPFAM" id="SSF51161">
    <property type="entry name" value="Trimeric LpxA-like enzymes"/>
    <property type="match status" value="1"/>
</dbReference>
<keyword evidence="3" id="KW-0812">Transmembrane</keyword>
<dbReference type="Proteomes" id="UP000187412">
    <property type="component" value="Unassembled WGS sequence"/>
</dbReference>
<proteinExistence type="inferred from homology"/>
<reference evidence="4 5" key="1">
    <citation type="submission" date="2016-10" db="EMBL/GenBank/DDBJ databases">
        <title>Paenibacillus species isolates.</title>
        <authorList>
            <person name="Beno S.M."/>
        </authorList>
    </citation>
    <scope>NUCLEOTIDE SEQUENCE [LARGE SCALE GENOMIC DNA]</scope>
    <source>
        <strain evidence="4 5">FSL H7-0744</strain>
    </source>
</reference>
<keyword evidence="3" id="KW-1133">Transmembrane helix</keyword>
<dbReference type="PANTHER" id="PTHR23416">
    <property type="entry name" value="SIALIC ACID SYNTHASE-RELATED"/>
    <property type="match status" value="1"/>
</dbReference>
<dbReference type="PANTHER" id="PTHR23416:SF23">
    <property type="entry name" value="ACETYLTRANSFERASE C18B11.09C-RELATED"/>
    <property type="match status" value="1"/>
</dbReference>
<feature type="transmembrane region" description="Helical" evidence="3">
    <location>
        <begin position="20"/>
        <end position="37"/>
    </location>
</feature>
<dbReference type="RefSeq" id="WP_038586568.1">
    <property type="nucleotide sequence ID" value="NZ_MPTB01000007.1"/>
</dbReference>
<accession>A0ABX3HIB4</accession>
<dbReference type="InterPro" id="IPR051159">
    <property type="entry name" value="Hexapeptide_acetyltransf"/>
</dbReference>
<keyword evidence="2" id="KW-0808">Transferase</keyword>
<evidence type="ECO:0000256" key="1">
    <source>
        <dbReference type="ARBA" id="ARBA00007274"/>
    </source>
</evidence>
<dbReference type="InterPro" id="IPR011004">
    <property type="entry name" value="Trimer_LpxA-like_sf"/>
</dbReference>
<comment type="similarity">
    <text evidence="1">Belongs to the transferase hexapeptide repeat family.</text>
</comment>
<evidence type="ECO:0000256" key="2">
    <source>
        <dbReference type="ARBA" id="ARBA00022679"/>
    </source>
</evidence>
<gene>
    <name evidence="4" type="ORF">BSK56_07400</name>
</gene>
<evidence type="ECO:0000313" key="4">
    <source>
        <dbReference type="EMBL" id="OMD50351.1"/>
    </source>
</evidence>
<dbReference type="EMBL" id="MPTB01000007">
    <property type="protein sequence ID" value="OMD50351.1"/>
    <property type="molecule type" value="Genomic_DNA"/>
</dbReference>
<evidence type="ECO:0000313" key="5">
    <source>
        <dbReference type="Proteomes" id="UP000187412"/>
    </source>
</evidence>
<name>A0ABX3HIB4_PAEBO</name>
<dbReference type="Gene3D" id="2.160.10.10">
    <property type="entry name" value="Hexapeptide repeat proteins"/>
    <property type="match status" value="1"/>
</dbReference>
<organism evidence="4 5">
    <name type="scientific">Paenibacillus borealis</name>
    <dbReference type="NCBI Taxonomy" id="160799"/>
    <lineage>
        <taxon>Bacteria</taxon>
        <taxon>Bacillati</taxon>
        <taxon>Bacillota</taxon>
        <taxon>Bacilli</taxon>
        <taxon>Bacillales</taxon>
        <taxon>Paenibacillaceae</taxon>
        <taxon>Paenibacillus</taxon>
    </lineage>
</organism>
<comment type="caution">
    <text evidence="4">The sequence shown here is derived from an EMBL/GenBank/DDBJ whole genome shotgun (WGS) entry which is preliminary data.</text>
</comment>
<dbReference type="CDD" id="cd05825">
    <property type="entry name" value="LbH_wcaF_like"/>
    <property type="match status" value="1"/>
</dbReference>
<protein>
    <submittedName>
        <fullName evidence="4">Colanic acid biosynthesis acetyltransferase WcaF</fullName>
    </submittedName>
</protein>
<evidence type="ECO:0000256" key="3">
    <source>
        <dbReference type="SAM" id="Phobius"/>
    </source>
</evidence>
<keyword evidence="3" id="KW-0472">Membrane</keyword>
<sequence length="182" mass="20494">MKMNLAKYDQSWFVRGRSGAVVMLWWLIQATVFRVSLHNMHGFRSALLRLFGAQVGKGVRIRPSAKFTYPWKVKIGDYSWIGDHAELYSLDSIVIGDHCVISQNAYLCTGSHKLNDPHFGLITKPIELKDGAWVASHVFVYPGVTIYEMGVAGARSTVMKDIPANQVHVGFPAVYFKERFTS</sequence>
<keyword evidence="5" id="KW-1185">Reference proteome</keyword>
<dbReference type="NCBIfam" id="NF007797">
    <property type="entry name" value="PRK10502.1"/>
    <property type="match status" value="1"/>
</dbReference>